<protein>
    <submittedName>
        <fullName evidence="1">Uncharacterized protein</fullName>
    </submittedName>
</protein>
<accession>A0A158GJE5</accession>
<evidence type="ECO:0000313" key="1">
    <source>
        <dbReference type="EMBL" id="SAL32248.1"/>
    </source>
</evidence>
<reference evidence="2" key="1">
    <citation type="submission" date="2016-01" db="EMBL/GenBank/DDBJ databases">
        <authorList>
            <person name="Peeters C."/>
        </authorList>
    </citation>
    <scope>NUCLEOTIDE SEQUENCE [LARGE SCALE GENOMIC DNA]</scope>
</reference>
<sequence>MKRSANATTVPAFRQRRPAQLAERELQHLEMILANFVDPSVASDRLPARYWDMRVAQLDEQYDLVPSQSQRVALLQKKLALLDSALESASSAADVQEEGQQSRRAAA</sequence>
<keyword evidence="2" id="KW-1185">Reference proteome</keyword>
<dbReference type="EMBL" id="FCNY02000004">
    <property type="protein sequence ID" value="SAL32248.1"/>
    <property type="molecule type" value="Genomic_DNA"/>
</dbReference>
<dbReference type="AlphaFoldDB" id="A0A158GJE5"/>
<dbReference type="RefSeq" id="WP_075644313.1">
    <property type="nucleotide sequence ID" value="NZ_FCNY02000004.1"/>
</dbReference>
<dbReference type="Proteomes" id="UP000054740">
    <property type="component" value="Unassembled WGS sequence"/>
</dbReference>
<gene>
    <name evidence="1" type="ORF">AWB70_02112</name>
</gene>
<evidence type="ECO:0000313" key="2">
    <source>
        <dbReference type="Proteomes" id="UP000054740"/>
    </source>
</evidence>
<name>A0A158GJE5_CABCO</name>
<organism evidence="1 2">
    <name type="scientific">Caballeronia cordobensis</name>
    <name type="common">Burkholderia cordobensis</name>
    <dbReference type="NCBI Taxonomy" id="1353886"/>
    <lineage>
        <taxon>Bacteria</taxon>
        <taxon>Pseudomonadati</taxon>
        <taxon>Pseudomonadota</taxon>
        <taxon>Betaproteobacteria</taxon>
        <taxon>Burkholderiales</taxon>
        <taxon>Burkholderiaceae</taxon>
        <taxon>Caballeronia</taxon>
    </lineage>
</organism>
<proteinExistence type="predicted"/>